<gene>
    <name evidence="1" type="ORF">HMPREF7215_1259</name>
</gene>
<reference evidence="1 2" key="1">
    <citation type="submission" date="2009-12" db="EMBL/GenBank/DDBJ databases">
        <authorList>
            <person name="Shrivastava S."/>
            <person name="Madupu R."/>
            <person name="Durkin A.S."/>
            <person name="Torralba M."/>
            <person name="Methe B."/>
            <person name="Sutton G.G."/>
            <person name="Strausberg R.L."/>
            <person name="Nelson K.E."/>
        </authorList>
    </citation>
    <scope>NUCLEOTIDE SEQUENCE [LARGE SCALE GENOMIC DNA]</scope>
    <source>
        <strain evidence="1 2">W5455</strain>
    </source>
</reference>
<organism evidence="1 2">
    <name type="scientific">Pyramidobacter piscolens W5455</name>
    <dbReference type="NCBI Taxonomy" id="352165"/>
    <lineage>
        <taxon>Bacteria</taxon>
        <taxon>Thermotogati</taxon>
        <taxon>Synergistota</taxon>
        <taxon>Synergistia</taxon>
        <taxon>Synergistales</taxon>
        <taxon>Dethiosulfovibrionaceae</taxon>
        <taxon>Pyramidobacter</taxon>
    </lineage>
</organism>
<dbReference type="InterPro" id="IPR015421">
    <property type="entry name" value="PyrdxlP-dep_Trfase_major"/>
</dbReference>
<comment type="caution">
    <text evidence="1">The sequence shown here is derived from an EMBL/GenBank/DDBJ whole genome shotgun (WGS) entry which is preliminary data.</text>
</comment>
<proteinExistence type="predicted"/>
<dbReference type="InterPro" id="IPR015424">
    <property type="entry name" value="PyrdxlP-dep_Trfase"/>
</dbReference>
<sequence>MKRTNGLFPLETTETTVEQENGLLESLCPGGDLEYLLSGRCGIYHCLLDIARYDKKRVAYLPLYTCETVVAPFVKAGFALKFYPLDRNMRPVFSEDALDRVSLVSVCGYYGFSTFDRDFVRKCKARGLTVMEDMTHSVLSADGLDENCDYAAGSLRKWMGVACGGFALKRRGRFARAPMPPHREHLKLRYDAIERDDMELFWKGEMLLRRIFDDFGSDGKSVYLMKHADFPAIRRKRRENYRSLLENVRENENLRIVFPVLDAASVPSHFTVFVGEREKVQAALQALDVKTSVYWPQGPFIDLDGQDDTRYIYEHVLSLPCDQRFSAAEMKAMAEALNSCTKTAF</sequence>
<evidence type="ECO:0000313" key="2">
    <source>
        <dbReference type="Proteomes" id="UP000006462"/>
    </source>
</evidence>
<dbReference type="Proteomes" id="UP000006462">
    <property type="component" value="Unassembled WGS sequence"/>
</dbReference>
<dbReference type="RefSeq" id="WP_009164430.1">
    <property type="nucleotide sequence ID" value="NZ_ADFP01000050.1"/>
</dbReference>
<evidence type="ECO:0008006" key="3">
    <source>
        <dbReference type="Google" id="ProtNLM"/>
    </source>
</evidence>
<dbReference type="EMBL" id="ADFP01000050">
    <property type="protein sequence ID" value="EFB91116.1"/>
    <property type="molecule type" value="Genomic_DNA"/>
</dbReference>
<evidence type="ECO:0000313" key="1">
    <source>
        <dbReference type="EMBL" id="EFB91116.1"/>
    </source>
</evidence>
<name>A0ABM9ZW58_9BACT</name>
<protein>
    <recommendedName>
        <fullName evidence="3">DegT/DnrJ/EryC1/StrS aminotransferase family protein</fullName>
    </recommendedName>
</protein>
<dbReference type="SUPFAM" id="SSF53383">
    <property type="entry name" value="PLP-dependent transferases"/>
    <property type="match status" value="1"/>
</dbReference>
<keyword evidence="2" id="KW-1185">Reference proteome</keyword>
<accession>A0ABM9ZW58</accession>
<dbReference type="Gene3D" id="3.90.1150.10">
    <property type="entry name" value="Aspartate Aminotransferase, domain 1"/>
    <property type="match status" value="1"/>
</dbReference>
<dbReference type="Gene3D" id="3.40.640.10">
    <property type="entry name" value="Type I PLP-dependent aspartate aminotransferase-like (Major domain)"/>
    <property type="match status" value="1"/>
</dbReference>
<dbReference type="InterPro" id="IPR015422">
    <property type="entry name" value="PyrdxlP-dep_Trfase_small"/>
</dbReference>